<keyword evidence="1" id="KW-0119">Carbohydrate metabolism</keyword>
<dbReference type="GO" id="GO:0006006">
    <property type="term" value="P:glucose metabolic process"/>
    <property type="evidence" value="ECO:0007669"/>
    <property type="project" value="UniProtKB-KW"/>
</dbReference>
<keyword evidence="1" id="KW-0313">Glucose metabolism</keyword>
<feature type="signal peptide" evidence="2">
    <location>
        <begin position="1"/>
        <end position="21"/>
    </location>
</feature>
<dbReference type="SUPFAM" id="SSF101908">
    <property type="entry name" value="Putative isomerase YbhE"/>
    <property type="match status" value="1"/>
</dbReference>
<dbReference type="PANTHER" id="PTHR30344">
    <property type="entry name" value="6-PHOSPHOGLUCONOLACTONASE-RELATED"/>
    <property type="match status" value="1"/>
</dbReference>
<dbReference type="InterPro" id="IPR050282">
    <property type="entry name" value="Cycloisomerase_2"/>
</dbReference>
<organism evidence="3 4">
    <name type="scientific">Parashewanella curva</name>
    <dbReference type="NCBI Taxonomy" id="2338552"/>
    <lineage>
        <taxon>Bacteria</taxon>
        <taxon>Pseudomonadati</taxon>
        <taxon>Pseudomonadota</taxon>
        <taxon>Gammaproteobacteria</taxon>
        <taxon>Alteromonadales</taxon>
        <taxon>Shewanellaceae</taxon>
        <taxon>Parashewanella</taxon>
    </lineage>
</organism>
<dbReference type="PROSITE" id="PS51257">
    <property type="entry name" value="PROKAR_LIPOPROTEIN"/>
    <property type="match status" value="1"/>
</dbReference>
<dbReference type="GO" id="GO:0017057">
    <property type="term" value="F:6-phosphogluconolactonase activity"/>
    <property type="evidence" value="ECO:0007669"/>
    <property type="project" value="TreeGrafter"/>
</dbReference>
<dbReference type="OrthoDB" id="9757809at2"/>
<sequence>MSPKVCLCVILSSLFLLQACHDNDDSKTTNPQTRFIYTSTNDVNNNQVISFAVGENGDLTERSAFDTGGVGDADDGDFDAQGAIRIFGDKLLVVNAGETLGDSSITENNGSISVFQIDDQSGDLSRIDQRADHNGIQNMDSFGIRPVSLDIKTINGITWVIVANQQNVSHCITPTEANTLETCLDQYGNPISEHLADTDTNSRNIYLYRFDPQTGVLTPQRRLATYSARQNGPAQVSFSPNNQKVAVTTLGIANAGYPASEQLSTPAHTFLYDVEVQNNQFSLQNSRYFANDGILASIGFSWSSDSRYVYVSNALLTGKFINDIDSNLRDNEAALISLDTTNSNDLFDSSPNMNSVPSGTGSIITETRPAACWTWLTPNNHLYAVGFNSNQVVKFNVEGNLLTRDQIVNRKAEKEGDSKDIYITYDSRHAYVLGFESHSIGIFDLDEDGKLTEKTSSPLTVNAALLNGENPAITQRFFLGIAGYPNRYSGF</sequence>
<proteinExistence type="predicted"/>
<keyword evidence="4" id="KW-1185">Reference proteome</keyword>
<evidence type="ECO:0000256" key="1">
    <source>
        <dbReference type="ARBA" id="ARBA00022526"/>
    </source>
</evidence>
<dbReference type="RefSeq" id="WP_121839954.1">
    <property type="nucleotide sequence ID" value="NZ_ML014806.1"/>
</dbReference>
<reference evidence="3 4" key="1">
    <citation type="submission" date="2018-09" db="EMBL/GenBank/DDBJ databases">
        <title>Phylogeny of the Shewanellaceae, and recommendation for two new genera, Pseudoshewanella and Parashewanella.</title>
        <authorList>
            <person name="Wang G."/>
        </authorList>
    </citation>
    <scope>NUCLEOTIDE SEQUENCE [LARGE SCALE GENOMIC DNA]</scope>
    <source>
        <strain evidence="3 4">C51</strain>
    </source>
</reference>
<comment type="caution">
    <text evidence="3">The sequence shown here is derived from an EMBL/GenBank/DDBJ whole genome shotgun (WGS) entry which is preliminary data.</text>
</comment>
<dbReference type="Proteomes" id="UP000281474">
    <property type="component" value="Unassembled WGS sequence"/>
</dbReference>
<evidence type="ECO:0000256" key="2">
    <source>
        <dbReference type="SAM" id="SignalP"/>
    </source>
</evidence>
<evidence type="ECO:0000313" key="4">
    <source>
        <dbReference type="Proteomes" id="UP000281474"/>
    </source>
</evidence>
<gene>
    <name evidence="3" type="ORF">D5018_15745</name>
</gene>
<feature type="chain" id="PRO_5018215446" description="Lactonase family protein" evidence="2">
    <location>
        <begin position="22"/>
        <end position="491"/>
    </location>
</feature>
<accession>A0A3L8PTL9</accession>
<dbReference type="PANTHER" id="PTHR30344:SF1">
    <property type="entry name" value="6-PHOSPHOGLUCONOLACTONASE"/>
    <property type="match status" value="1"/>
</dbReference>
<keyword evidence="2" id="KW-0732">Signal</keyword>
<dbReference type="EMBL" id="QZEI01000057">
    <property type="protein sequence ID" value="RLV58750.1"/>
    <property type="molecule type" value="Genomic_DNA"/>
</dbReference>
<evidence type="ECO:0008006" key="5">
    <source>
        <dbReference type="Google" id="ProtNLM"/>
    </source>
</evidence>
<dbReference type="Gene3D" id="2.130.10.10">
    <property type="entry name" value="YVTN repeat-like/Quinoprotein amine dehydrogenase"/>
    <property type="match status" value="2"/>
</dbReference>
<dbReference type="AlphaFoldDB" id="A0A3L8PTL9"/>
<evidence type="ECO:0000313" key="3">
    <source>
        <dbReference type="EMBL" id="RLV58750.1"/>
    </source>
</evidence>
<protein>
    <recommendedName>
        <fullName evidence="5">Lactonase family protein</fullName>
    </recommendedName>
</protein>
<name>A0A3L8PTL9_9GAMM</name>
<dbReference type="InterPro" id="IPR015943">
    <property type="entry name" value="WD40/YVTN_repeat-like_dom_sf"/>
</dbReference>